<proteinExistence type="inferred from homology"/>
<comment type="subcellular location">
    <subcellularLocation>
        <location evidence="1">Membrane</location>
        <topology evidence="1">Multi-pass membrane protein</topology>
    </subcellularLocation>
</comment>
<evidence type="ECO:0000259" key="8">
    <source>
        <dbReference type="Pfam" id="PF04893"/>
    </source>
</evidence>
<dbReference type="GeneID" id="108680911"/>
<accession>A0A8B7PII9</accession>
<feature type="transmembrane region" description="Helical" evidence="7">
    <location>
        <begin position="122"/>
        <end position="143"/>
    </location>
</feature>
<feature type="transmembrane region" description="Helical" evidence="7">
    <location>
        <begin position="223"/>
        <end position="241"/>
    </location>
</feature>
<keyword evidence="9" id="KW-1185">Reference proteome</keyword>
<sequence length="498" mass="53392">MSTNKFSIVDIDNENDELQFQDFGLSEGSRGAGIGPSNNFTDSAGHQTDSQKLLGEYHDDDEMPPPRTTTDQSKVPSLWTLEYYQRYFDVDTKQVGDRIMWSMVPKPGVSFLERHIKPKPDLYGPFWICLTLVFAAAIAGNVSNYLQTRGELSEYWRYDFHKVSLAACLVFSYGWLVPLLIWCGLRYKSPQPPLSLLHLICLYGYSLAVLVPVCIVWSVPVVWLRWCVGIVAVVLSGLVLCKAVYEGLRGTAVIVDDEDTEEVSVVAKKIAIVIVVVVAVLHVAIAGAFMMYFFSEPGGLPPAAPAVPTLAEKSPADNVLPAGVPADKSSAPADKVPAFVDKVPASVDKIPASVDNNAKRALSPPESASLLLERQPKNRNDVNALDENTAPGVSKSAPDVKSQPDIAPLKPAAVPDESLPGSVAGMSGAGAGDVQKINTPVAARVSSMPDRTPAAVAAGNVLKSDVGSGSPGSGTDIKKDAALSQEKVKANRRRRSIN</sequence>
<dbReference type="OrthoDB" id="3180714at2759"/>
<feature type="transmembrane region" description="Helical" evidence="7">
    <location>
        <begin position="270"/>
        <end position="294"/>
    </location>
</feature>
<dbReference type="InterPro" id="IPR006977">
    <property type="entry name" value="Yip1_dom"/>
</dbReference>
<dbReference type="GO" id="GO:0016192">
    <property type="term" value="P:vesicle-mediated transport"/>
    <property type="evidence" value="ECO:0007669"/>
    <property type="project" value="InterPro"/>
</dbReference>
<dbReference type="Proteomes" id="UP000694843">
    <property type="component" value="Unplaced"/>
</dbReference>
<feature type="transmembrane region" description="Helical" evidence="7">
    <location>
        <begin position="196"/>
        <end position="217"/>
    </location>
</feature>
<name>A0A8B7PII9_HYAAZ</name>
<evidence type="ECO:0000313" key="9">
    <source>
        <dbReference type="Proteomes" id="UP000694843"/>
    </source>
</evidence>
<evidence type="ECO:0000256" key="4">
    <source>
        <dbReference type="ARBA" id="ARBA00022989"/>
    </source>
</evidence>
<organism evidence="9 10">
    <name type="scientific">Hyalella azteca</name>
    <name type="common">Amphipod</name>
    <dbReference type="NCBI Taxonomy" id="294128"/>
    <lineage>
        <taxon>Eukaryota</taxon>
        <taxon>Metazoa</taxon>
        <taxon>Ecdysozoa</taxon>
        <taxon>Arthropoda</taxon>
        <taxon>Crustacea</taxon>
        <taxon>Multicrustacea</taxon>
        <taxon>Malacostraca</taxon>
        <taxon>Eumalacostraca</taxon>
        <taxon>Peracarida</taxon>
        <taxon>Amphipoda</taxon>
        <taxon>Senticaudata</taxon>
        <taxon>Talitrida</taxon>
        <taxon>Talitroidea</taxon>
        <taxon>Hyalellidae</taxon>
        <taxon>Hyalella</taxon>
    </lineage>
</organism>
<dbReference type="AlphaFoldDB" id="A0A8B7PII9"/>
<dbReference type="Pfam" id="PF04893">
    <property type="entry name" value="Yip1"/>
    <property type="match status" value="1"/>
</dbReference>
<keyword evidence="5 7" id="KW-0472">Membrane</keyword>
<dbReference type="PANTHER" id="PTHR12822:SF2">
    <property type="entry name" value="PROTEIN YIPF"/>
    <property type="match status" value="1"/>
</dbReference>
<feature type="transmembrane region" description="Helical" evidence="7">
    <location>
        <begin position="163"/>
        <end position="184"/>
    </location>
</feature>
<dbReference type="InterPro" id="IPR039765">
    <property type="entry name" value="Yip5/YIPF1/YIPF2"/>
</dbReference>
<reference evidence="10" key="1">
    <citation type="submission" date="2025-08" db="UniProtKB">
        <authorList>
            <consortium name="RefSeq"/>
        </authorList>
    </citation>
    <scope>IDENTIFICATION</scope>
    <source>
        <tissue evidence="10">Whole organism</tissue>
    </source>
</reference>
<feature type="region of interest" description="Disordered" evidence="6">
    <location>
        <begin position="26"/>
        <end position="48"/>
    </location>
</feature>
<keyword evidence="4 7" id="KW-1133">Transmembrane helix</keyword>
<gene>
    <name evidence="10" type="primary">LOC108680911</name>
</gene>
<dbReference type="GO" id="GO:0031267">
    <property type="term" value="F:small GTPase binding"/>
    <property type="evidence" value="ECO:0007669"/>
    <property type="project" value="InterPro"/>
</dbReference>
<protein>
    <submittedName>
        <fullName evidence="10">Protein YIPF1 isoform X2</fullName>
    </submittedName>
</protein>
<feature type="compositionally biased region" description="Polar residues" evidence="6">
    <location>
        <begin position="36"/>
        <end position="48"/>
    </location>
</feature>
<evidence type="ECO:0000256" key="1">
    <source>
        <dbReference type="ARBA" id="ARBA00004141"/>
    </source>
</evidence>
<dbReference type="RefSeq" id="XP_018025332.1">
    <property type="nucleotide sequence ID" value="XM_018169843.2"/>
</dbReference>
<dbReference type="PANTHER" id="PTHR12822">
    <property type="entry name" value="PROTEIN YIPF"/>
    <property type="match status" value="1"/>
</dbReference>
<feature type="compositionally biased region" description="Low complexity" evidence="6">
    <location>
        <begin position="360"/>
        <end position="373"/>
    </location>
</feature>
<dbReference type="GO" id="GO:0016020">
    <property type="term" value="C:membrane"/>
    <property type="evidence" value="ECO:0007669"/>
    <property type="project" value="UniProtKB-SubCell"/>
</dbReference>
<evidence type="ECO:0000256" key="5">
    <source>
        <dbReference type="ARBA" id="ARBA00023136"/>
    </source>
</evidence>
<dbReference type="GO" id="GO:0005794">
    <property type="term" value="C:Golgi apparatus"/>
    <property type="evidence" value="ECO:0007669"/>
    <property type="project" value="InterPro"/>
</dbReference>
<keyword evidence="3 7" id="KW-0812">Transmembrane</keyword>
<feature type="region of interest" description="Disordered" evidence="6">
    <location>
        <begin position="462"/>
        <end position="498"/>
    </location>
</feature>
<feature type="compositionally biased region" description="Basic and acidic residues" evidence="6">
    <location>
        <begin position="476"/>
        <end position="489"/>
    </location>
</feature>
<evidence type="ECO:0000256" key="3">
    <source>
        <dbReference type="ARBA" id="ARBA00022692"/>
    </source>
</evidence>
<evidence type="ECO:0000256" key="7">
    <source>
        <dbReference type="SAM" id="Phobius"/>
    </source>
</evidence>
<evidence type="ECO:0000256" key="6">
    <source>
        <dbReference type="SAM" id="MobiDB-lite"/>
    </source>
</evidence>
<feature type="region of interest" description="Disordered" evidence="6">
    <location>
        <begin position="356"/>
        <end position="405"/>
    </location>
</feature>
<evidence type="ECO:0000256" key="2">
    <source>
        <dbReference type="ARBA" id="ARBA00010596"/>
    </source>
</evidence>
<comment type="similarity">
    <text evidence="2">Belongs to the YIP1 family.</text>
</comment>
<evidence type="ECO:0000313" key="10">
    <source>
        <dbReference type="RefSeq" id="XP_018025332.1"/>
    </source>
</evidence>
<feature type="domain" description="Yip1" evidence="8">
    <location>
        <begin position="101"/>
        <end position="247"/>
    </location>
</feature>